<name>A0A2P6NA10_9EUKA</name>
<dbReference type="InParanoid" id="A0A2P6NA10"/>
<evidence type="ECO:0000313" key="1">
    <source>
        <dbReference type="EMBL" id="PRP80796.1"/>
    </source>
</evidence>
<protein>
    <submittedName>
        <fullName evidence="1">Uncharacterized protein</fullName>
    </submittedName>
</protein>
<accession>A0A2P6NA10</accession>
<dbReference type="Proteomes" id="UP000241769">
    <property type="component" value="Unassembled WGS sequence"/>
</dbReference>
<organism evidence="1 2">
    <name type="scientific">Planoprotostelium fungivorum</name>
    <dbReference type="NCBI Taxonomy" id="1890364"/>
    <lineage>
        <taxon>Eukaryota</taxon>
        <taxon>Amoebozoa</taxon>
        <taxon>Evosea</taxon>
        <taxon>Variosea</taxon>
        <taxon>Cavosteliida</taxon>
        <taxon>Cavosteliaceae</taxon>
        <taxon>Planoprotostelium</taxon>
    </lineage>
</organism>
<dbReference type="AlphaFoldDB" id="A0A2P6NA10"/>
<keyword evidence="2" id="KW-1185">Reference proteome</keyword>
<proteinExistence type="predicted"/>
<evidence type="ECO:0000313" key="2">
    <source>
        <dbReference type="Proteomes" id="UP000241769"/>
    </source>
</evidence>
<sequence>MKTGRIRQSFYSKLEEIAASAPLWLRVTMVQKPYAMIFS</sequence>
<reference evidence="1 2" key="1">
    <citation type="journal article" date="2018" name="Genome Biol. Evol.">
        <title>Multiple Roots of Fruiting Body Formation in Amoebozoa.</title>
        <authorList>
            <person name="Hillmann F."/>
            <person name="Forbes G."/>
            <person name="Novohradska S."/>
            <person name="Ferling I."/>
            <person name="Riege K."/>
            <person name="Groth M."/>
            <person name="Westermann M."/>
            <person name="Marz M."/>
            <person name="Spaller T."/>
            <person name="Winckler T."/>
            <person name="Schaap P."/>
            <person name="Glockner G."/>
        </authorList>
    </citation>
    <scope>NUCLEOTIDE SEQUENCE [LARGE SCALE GENOMIC DNA]</scope>
    <source>
        <strain evidence="1 2">Jena</strain>
    </source>
</reference>
<dbReference type="EMBL" id="MDYQ01000138">
    <property type="protein sequence ID" value="PRP80796.1"/>
    <property type="molecule type" value="Genomic_DNA"/>
</dbReference>
<gene>
    <name evidence="1" type="ORF">PROFUN_11536</name>
</gene>
<comment type="caution">
    <text evidence="1">The sequence shown here is derived from an EMBL/GenBank/DDBJ whole genome shotgun (WGS) entry which is preliminary data.</text>
</comment>